<proteinExistence type="predicted"/>
<dbReference type="AlphaFoldDB" id="A0A1S6XPV1"/>
<evidence type="ECO:0000313" key="2">
    <source>
        <dbReference type="Proteomes" id="UP000190811"/>
    </source>
</evidence>
<organism evidence="1 2">
    <name type="scientific">Bartonella schoenbuchensis (strain DSM 13525 / NCTC 13165 / R1)</name>
    <dbReference type="NCBI Taxonomy" id="687861"/>
    <lineage>
        <taxon>Bacteria</taxon>
        <taxon>Pseudomonadati</taxon>
        <taxon>Pseudomonadota</taxon>
        <taxon>Alphaproteobacteria</taxon>
        <taxon>Hyphomicrobiales</taxon>
        <taxon>Bartonellaceae</taxon>
        <taxon>Bartonella</taxon>
    </lineage>
</organism>
<evidence type="ECO:0000313" key="1">
    <source>
        <dbReference type="EMBL" id="AQX30654.1"/>
    </source>
</evidence>
<name>A0A1S6XPV1_BARSR</name>
<dbReference type="Proteomes" id="UP000190811">
    <property type="component" value="Chromosome"/>
</dbReference>
<accession>A0A1S6XPV1</accession>
<reference evidence="2" key="1">
    <citation type="journal article" date="2017" name="Genome Biol. Evol.">
        <title>Evolutionary Dynamics of Pathoadaptation Revealed by Three Independent Acquisitions of the VirB/D4 Type IV Secretion System in Bartonella.</title>
        <authorList>
            <person name="Harms A."/>
            <person name="Segers F.H."/>
            <person name="Quebatte M."/>
            <person name="Mistl C."/>
            <person name="Manfredi P."/>
            <person name="Korner J."/>
            <person name="Chomel B.B."/>
            <person name="Kosoy M."/>
            <person name="Maruyama S."/>
            <person name="Engel P."/>
            <person name="Dehio C."/>
        </authorList>
    </citation>
    <scope>NUCLEOTIDE SEQUENCE [LARGE SCALE GENOMIC DNA]</scope>
    <source>
        <strain evidence="2">R1</strain>
    </source>
</reference>
<sequence>MTQNTLFPIFPYRHLLGIKGLNVQDLTTLLDRADANITFSKTIDNKKPHCTDVLKLIFSLKPPREHNPHSN</sequence>
<dbReference type="EMBL" id="CP019789">
    <property type="protein sequence ID" value="AQX30654.1"/>
    <property type="molecule type" value="Genomic_DNA"/>
</dbReference>
<gene>
    <name evidence="1" type="ORF">BscR1v2_007150</name>
</gene>
<dbReference type="STRING" id="687861.BscR1v2_007150"/>
<protein>
    <submittedName>
        <fullName evidence="1">Uncharacterized protein</fullName>
    </submittedName>
</protein>